<dbReference type="PANTHER" id="PTHR30193">
    <property type="entry name" value="ABC TRANSPORTER PERMEASE PROTEIN"/>
    <property type="match status" value="1"/>
</dbReference>
<evidence type="ECO:0000259" key="9">
    <source>
        <dbReference type="PROSITE" id="PS50928"/>
    </source>
</evidence>
<dbReference type="GO" id="GO:0005886">
    <property type="term" value="C:plasma membrane"/>
    <property type="evidence" value="ECO:0007669"/>
    <property type="project" value="UniProtKB-SubCell"/>
</dbReference>
<dbReference type="Proteomes" id="UP000293865">
    <property type="component" value="Unassembled WGS sequence"/>
</dbReference>
<feature type="transmembrane region" description="Helical" evidence="7">
    <location>
        <begin position="139"/>
        <end position="160"/>
    </location>
</feature>
<dbReference type="AlphaFoldDB" id="A0A4Q2L6M8"/>
<reference evidence="10 11" key="1">
    <citation type="submission" date="2019-01" db="EMBL/GenBank/DDBJ databases">
        <title>Agromyces.</title>
        <authorList>
            <person name="Li J."/>
        </authorList>
    </citation>
    <scope>NUCLEOTIDE SEQUENCE [LARGE SCALE GENOMIC DNA]</scope>
    <source>
        <strain evidence="10 11">DSM 15934</strain>
    </source>
</reference>
<accession>A0A4Q2L6M8</accession>
<dbReference type="PANTHER" id="PTHR30193:SF37">
    <property type="entry name" value="INNER MEMBRANE ABC TRANSPORTER PERMEASE PROTEIN YCJO"/>
    <property type="match status" value="1"/>
</dbReference>
<comment type="caution">
    <text evidence="10">The sequence shown here is derived from an EMBL/GenBank/DDBJ whole genome shotgun (WGS) entry which is preliminary data.</text>
</comment>
<gene>
    <name evidence="10" type="ORF">ESP51_06700</name>
</gene>
<evidence type="ECO:0000256" key="4">
    <source>
        <dbReference type="ARBA" id="ARBA00022692"/>
    </source>
</evidence>
<feature type="domain" description="ABC transmembrane type-1" evidence="9">
    <location>
        <begin position="102"/>
        <end position="316"/>
    </location>
</feature>
<dbReference type="Pfam" id="PF00528">
    <property type="entry name" value="BPD_transp_1"/>
    <property type="match status" value="1"/>
</dbReference>
<feature type="region of interest" description="Disordered" evidence="8">
    <location>
        <begin position="1"/>
        <end position="27"/>
    </location>
</feature>
<dbReference type="Gene3D" id="1.10.3720.10">
    <property type="entry name" value="MetI-like"/>
    <property type="match status" value="1"/>
</dbReference>
<keyword evidence="3" id="KW-1003">Cell membrane</keyword>
<evidence type="ECO:0000256" key="3">
    <source>
        <dbReference type="ARBA" id="ARBA00022475"/>
    </source>
</evidence>
<dbReference type="CDD" id="cd06261">
    <property type="entry name" value="TM_PBP2"/>
    <property type="match status" value="1"/>
</dbReference>
<keyword evidence="11" id="KW-1185">Reference proteome</keyword>
<dbReference type="InterPro" id="IPR035906">
    <property type="entry name" value="MetI-like_sf"/>
</dbReference>
<keyword evidence="4 7" id="KW-0812">Transmembrane</keyword>
<feature type="transmembrane region" description="Helical" evidence="7">
    <location>
        <begin position="33"/>
        <end position="62"/>
    </location>
</feature>
<evidence type="ECO:0000256" key="2">
    <source>
        <dbReference type="ARBA" id="ARBA00022448"/>
    </source>
</evidence>
<feature type="transmembrane region" description="Helical" evidence="7">
    <location>
        <begin position="106"/>
        <end position="127"/>
    </location>
</feature>
<keyword evidence="5 7" id="KW-1133">Transmembrane helix</keyword>
<protein>
    <submittedName>
        <fullName evidence="10">Sugar ABC transporter permease</fullName>
    </submittedName>
</protein>
<keyword evidence="2 7" id="KW-0813">Transport</keyword>
<feature type="transmembrane region" description="Helical" evidence="7">
    <location>
        <begin position="290"/>
        <end position="317"/>
    </location>
</feature>
<dbReference type="OrthoDB" id="34224at2"/>
<sequence length="329" mass="36687">MVSTLIQEARPSTPAGPPAKGNQPTRRRRRRNVLPYVLVLPALIAELFIHIIPMGLGIWIAFLSLNQLSIRNWINADFIGFTNFLNGLNPTTAIGSQFFGTLGRTAVYTVLVLGFSWALGTAAAYFLNARFRGRAVLRTLYLLPYALPVFVSAIAFAFMFNQRDGIINKILVDDLHLFADRPFWLIGSNAFVVLVIASIWTTWPFAFLLQLAALQTVPEDVYEAASLDGAGRIRQFFDVTLPMIRASNVVMLLLMFLATFNQFTVPFVLFGPSAPSESLLISPLIYQFSFGTWNFGLGGAVSTMLLVLLFVVSLIYIRLVMPKERIRRA</sequence>
<evidence type="ECO:0000256" key="5">
    <source>
        <dbReference type="ARBA" id="ARBA00022989"/>
    </source>
</evidence>
<dbReference type="InterPro" id="IPR051393">
    <property type="entry name" value="ABC_transporter_permease"/>
</dbReference>
<evidence type="ECO:0000256" key="7">
    <source>
        <dbReference type="RuleBase" id="RU363032"/>
    </source>
</evidence>
<proteinExistence type="inferred from homology"/>
<name>A0A4Q2L6M8_9MICO</name>
<keyword evidence="6 7" id="KW-0472">Membrane</keyword>
<organism evidence="10 11">
    <name type="scientific">Agromyces albus</name>
    <dbReference type="NCBI Taxonomy" id="205332"/>
    <lineage>
        <taxon>Bacteria</taxon>
        <taxon>Bacillati</taxon>
        <taxon>Actinomycetota</taxon>
        <taxon>Actinomycetes</taxon>
        <taxon>Micrococcales</taxon>
        <taxon>Microbacteriaceae</taxon>
        <taxon>Agromyces</taxon>
    </lineage>
</organism>
<feature type="transmembrane region" description="Helical" evidence="7">
    <location>
        <begin position="249"/>
        <end position="270"/>
    </location>
</feature>
<comment type="similarity">
    <text evidence="7">Belongs to the binding-protein-dependent transport system permease family.</text>
</comment>
<dbReference type="InterPro" id="IPR000515">
    <property type="entry name" value="MetI-like"/>
</dbReference>
<evidence type="ECO:0000313" key="10">
    <source>
        <dbReference type="EMBL" id="RXZ71891.1"/>
    </source>
</evidence>
<dbReference type="EMBL" id="SDPN01000009">
    <property type="protein sequence ID" value="RXZ71891.1"/>
    <property type="molecule type" value="Genomic_DNA"/>
</dbReference>
<evidence type="ECO:0000256" key="8">
    <source>
        <dbReference type="SAM" id="MobiDB-lite"/>
    </source>
</evidence>
<comment type="subcellular location">
    <subcellularLocation>
        <location evidence="1 7">Cell membrane</location>
        <topology evidence="1 7">Multi-pass membrane protein</topology>
    </subcellularLocation>
</comment>
<evidence type="ECO:0000313" key="11">
    <source>
        <dbReference type="Proteomes" id="UP000293865"/>
    </source>
</evidence>
<dbReference type="SUPFAM" id="SSF161098">
    <property type="entry name" value="MetI-like"/>
    <property type="match status" value="1"/>
</dbReference>
<dbReference type="PROSITE" id="PS50928">
    <property type="entry name" value="ABC_TM1"/>
    <property type="match status" value="1"/>
</dbReference>
<dbReference type="GO" id="GO:0055085">
    <property type="term" value="P:transmembrane transport"/>
    <property type="evidence" value="ECO:0007669"/>
    <property type="project" value="InterPro"/>
</dbReference>
<evidence type="ECO:0000256" key="1">
    <source>
        <dbReference type="ARBA" id="ARBA00004651"/>
    </source>
</evidence>
<evidence type="ECO:0000256" key="6">
    <source>
        <dbReference type="ARBA" id="ARBA00023136"/>
    </source>
</evidence>
<feature type="transmembrane region" description="Helical" evidence="7">
    <location>
        <begin position="183"/>
        <end position="209"/>
    </location>
</feature>